<dbReference type="PANTHER" id="PTHR42834">
    <property type="entry name" value="ENDONUCLEASE/EXONUCLEASE/PHOSPHATASE FAMILY PROTEIN (AFU_ORTHOLOGUE AFUA_3G09210)"/>
    <property type="match status" value="1"/>
</dbReference>
<dbReference type="Pfam" id="PF03372">
    <property type="entry name" value="Exo_endo_phos"/>
    <property type="match status" value="1"/>
</dbReference>
<organism evidence="2 3">
    <name type="scientific">Echinimonas agarilytica</name>
    <dbReference type="NCBI Taxonomy" id="1215918"/>
    <lineage>
        <taxon>Bacteria</taxon>
        <taxon>Pseudomonadati</taxon>
        <taxon>Pseudomonadota</taxon>
        <taxon>Gammaproteobacteria</taxon>
        <taxon>Alteromonadales</taxon>
        <taxon>Echinimonadaceae</taxon>
        <taxon>Echinimonas</taxon>
    </lineage>
</organism>
<proteinExistence type="predicted"/>
<dbReference type="InterPro" id="IPR005135">
    <property type="entry name" value="Endo/exonuclease/phosphatase"/>
</dbReference>
<comment type="caution">
    <text evidence="2">The sequence shown here is derived from an EMBL/GenBank/DDBJ whole genome shotgun (WGS) entry which is preliminary data.</text>
</comment>
<reference evidence="2 3" key="1">
    <citation type="journal article" date="2013" name="Antonie Van Leeuwenhoek">
        <title>Echinimonas agarilytica gen. nov., sp. nov., a new gammaproteobacterium isolated from the sea urchin Strongylocentrotus intermedius.</title>
        <authorList>
            <person name="Nedashkovskaya O.I."/>
            <person name="Stenkova A.M."/>
            <person name="Zhukova N.V."/>
            <person name="Van Trappen S."/>
            <person name="Lee J.S."/>
            <person name="Kim S.B."/>
        </authorList>
    </citation>
    <scope>NUCLEOTIDE SEQUENCE [LARGE SCALE GENOMIC DNA]</scope>
    <source>
        <strain evidence="2 3">KMM 6351</strain>
    </source>
</reference>
<dbReference type="Gene3D" id="3.60.10.10">
    <property type="entry name" value="Endonuclease/exonuclease/phosphatase"/>
    <property type="match status" value="1"/>
</dbReference>
<protein>
    <recommendedName>
        <fullName evidence="1">Endonuclease/exonuclease/phosphatase domain-containing protein</fullName>
    </recommendedName>
</protein>
<dbReference type="EMBL" id="JAMQGP010000001">
    <property type="protein sequence ID" value="MCM2678733.1"/>
    <property type="molecule type" value="Genomic_DNA"/>
</dbReference>
<dbReference type="AlphaFoldDB" id="A0AA41W5E1"/>
<dbReference type="InterPro" id="IPR036691">
    <property type="entry name" value="Endo/exonu/phosph_ase_sf"/>
</dbReference>
<dbReference type="Proteomes" id="UP001165393">
    <property type="component" value="Unassembled WGS sequence"/>
</dbReference>
<keyword evidence="3" id="KW-1185">Reference proteome</keyword>
<dbReference type="GO" id="GO:0003824">
    <property type="term" value="F:catalytic activity"/>
    <property type="evidence" value="ECO:0007669"/>
    <property type="project" value="InterPro"/>
</dbReference>
<dbReference type="SUPFAM" id="SSF56219">
    <property type="entry name" value="DNase I-like"/>
    <property type="match status" value="1"/>
</dbReference>
<evidence type="ECO:0000259" key="1">
    <source>
        <dbReference type="Pfam" id="PF03372"/>
    </source>
</evidence>
<dbReference type="PANTHER" id="PTHR42834:SF1">
    <property type="entry name" value="ENDONUCLEASE_EXONUCLEASE_PHOSPHATASE FAMILY PROTEIN (AFU_ORTHOLOGUE AFUA_3G09210)"/>
    <property type="match status" value="1"/>
</dbReference>
<dbReference type="RefSeq" id="WP_251260092.1">
    <property type="nucleotide sequence ID" value="NZ_JAMQGP010000001.1"/>
</dbReference>
<feature type="domain" description="Endonuclease/exonuclease/phosphatase" evidence="1">
    <location>
        <begin position="45"/>
        <end position="313"/>
    </location>
</feature>
<evidence type="ECO:0000313" key="2">
    <source>
        <dbReference type="EMBL" id="MCM2678733.1"/>
    </source>
</evidence>
<gene>
    <name evidence="2" type="ORF">NAF29_03475</name>
</gene>
<sequence length="324" mass="36464">MNHQFNVATLNLFNFVAPPLACHELEKIYTHQQWHQKCDWTQRQIDTLMPDILGFQEIFSPNELERLCIQSGLSNFCVATEQLPNDGHVCQHSTVGLATRFQIISSKAVEPTAEIAAAMGVQAHEIFSRNPLCATLQVPNFGPLRVYVAHLKSGRSKLNECHQVVLSKAQQQLVGNWNANAQRGLEVTALINDVMRQYQHAPLPTVIMGDLNDSLDSALLSSLKQTFDAQRNSVWRMHDAFELAAQHSAADCHLNRSPSFYWGAQGNYLDQILLSAEFHPDCEHNLAHVEQVITHDSHLVNYRPSCDQQCSDHAAIQATIEIRR</sequence>
<evidence type="ECO:0000313" key="3">
    <source>
        <dbReference type="Proteomes" id="UP001165393"/>
    </source>
</evidence>
<accession>A0AA41W5E1</accession>
<name>A0AA41W5E1_9GAMM</name>